<dbReference type="EMBL" id="JAIZAY010000006">
    <property type="protein sequence ID" value="KAJ8039696.1"/>
    <property type="molecule type" value="Genomic_DNA"/>
</dbReference>
<dbReference type="InterPro" id="IPR011011">
    <property type="entry name" value="Znf_FYVE_PHD"/>
</dbReference>
<dbReference type="Proteomes" id="UP001152320">
    <property type="component" value="Chromosome 6"/>
</dbReference>
<dbReference type="InterPro" id="IPR013083">
    <property type="entry name" value="Znf_RING/FYVE/PHD"/>
</dbReference>
<evidence type="ECO:0000256" key="5">
    <source>
        <dbReference type="SAM" id="MobiDB-lite"/>
    </source>
</evidence>
<organism evidence="7 8">
    <name type="scientific">Holothuria leucospilota</name>
    <name type="common">Black long sea cucumber</name>
    <name type="synonym">Mertensiothuria leucospilota</name>
    <dbReference type="NCBI Taxonomy" id="206669"/>
    <lineage>
        <taxon>Eukaryota</taxon>
        <taxon>Metazoa</taxon>
        <taxon>Echinodermata</taxon>
        <taxon>Eleutherozoa</taxon>
        <taxon>Echinozoa</taxon>
        <taxon>Holothuroidea</taxon>
        <taxon>Aspidochirotacea</taxon>
        <taxon>Aspidochirotida</taxon>
        <taxon>Holothuriidae</taxon>
        <taxon>Holothuria</taxon>
    </lineage>
</organism>
<evidence type="ECO:0000256" key="3">
    <source>
        <dbReference type="ARBA" id="ARBA00022833"/>
    </source>
</evidence>
<feature type="compositionally biased region" description="Polar residues" evidence="5">
    <location>
        <begin position="506"/>
        <end position="518"/>
    </location>
</feature>
<keyword evidence="8" id="KW-1185">Reference proteome</keyword>
<keyword evidence="2 4" id="KW-0863">Zinc-finger</keyword>
<sequence>MESFMKAANDLDKVLDEFERNEDLGICTTPPLKSQSFHQPIQNGFSSSHENGKDKGNLNQGNLSDDSGNFESDLLIDLSEADFAPAPQSSSLLASLTPGVLKPQTTESNEGEFKGNTGSSGSRSDSNTQLGDRDFSSYLTKNLGTTVNTLSELKGLEFQAGSKPGPAHQTTDNSSLVKESNILQKEVNSGNEKLTNGYQDEAPLSSHSQDLVTPPPVVTLTSSNLINEPTNVHSDNQIQTANVPLELTNGVGFSPSKIQEIQTENTKLTPVSGGISAPNDSLIEGKLLDPNLMETYLKQGARPKVLGAVVKTPDHSPQKSMSANNTTVVEPVATSTETAVASVKKEEKAQPVGFGNTTDISVSQADLEALEVEFGGLQQPPKSQVPQFKPTPSIPSEGDTTSGLPVENGLTNVSDDLDEDRMSPLSKLLNQSPGTMNVNQGVAPGALNNELAHLDPYFQGDQGDSAEEETRPVQREPVEQANRPQELSEPSERGQSSTVSHSFSSTQPVSQETPQSVPQEHPQPFPQDTPQSVNGVRYVPVQDPFTLEPRQNGHAQETISQPQEQTVPASQIDEEVRPLNNDQQVRNQSNTSAASMSADGSSEPRSRLPPNTQMGPNFVLPPDPPSYQQVQEWKAAEYERSQGMSREGLTLDFNQPAQRRIGLQHLTPSPIVEEVGVTTGYVRDSHRRSRGRRPHGEHQSGGNNRHPQQPNVSTNQEGGQNAPAPTQNGEVENSDGVGTNEQVPESMTVDIGGVPVRLGDVAPVWIPDTEAASCMKCGMKFTFRKRRHHCRACGKVFCAKCCNVRVKLKYMKTREARVCSTCLNAILTAEAMQRVSDAIQSNENSPENSSTGDPTPSQTQDDAVEEDTPPPNAPVQRSRSVLRQPSLDGKYWPNEKNGHFM</sequence>
<dbReference type="SMART" id="SM00064">
    <property type="entry name" value="FYVE"/>
    <property type="match status" value="1"/>
</dbReference>
<feature type="compositionally biased region" description="Polar residues" evidence="5">
    <location>
        <begin position="700"/>
        <end position="745"/>
    </location>
</feature>
<feature type="region of interest" description="Disordered" evidence="5">
    <location>
        <begin position="94"/>
        <end position="133"/>
    </location>
</feature>
<name>A0A9Q1C864_HOLLE</name>
<feature type="compositionally biased region" description="Polar residues" evidence="5">
    <location>
        <begin position="838"/>
        <end position="861"/>
    </location>
</feature>
<dbReference type="PANTHER" id="PTHR46319">
    <property type="entry name" value="ZINC FINGER FYVE DOMAIN-CONTAINING PROTEIN"/>
    <property type="match status" value="1"/>
</dbReference>
<dbReference type="PANTHER" id="PTHR46319:SF3">
    <property type="entry name" value="ZINC FINGER FYVE DOMAIN-CONTAINING PROTEIN"/>
    <property type="match status" value="1"/>
</dbReference>
<dbReference type="GO" id="GO:0008270">
    <property type="term" value="F:zinc ion binding"/>
    <property type="evidence" value="ECO:0007669"/>
    <property type="project" value="UniProtKB-KW"/>
</dbReference>
<dbReference type="FunFam" id="3.30.40.10:FF:000084">
    <property type="entry name" value="Zinc finger, FYVE domain-containing 9b"/>
    <property type="match status" value="1"/>
</dbReference>
<dbReference type="Gene3D" id="3.30.40.10">
    <property type="entry name" value="Zinc/RING finger domain, C3HC4 (zinc finger)"/>
    <property type="match status" value="1"/>
</dbReference>
<evidence type="ECO:0000256" key="4">
    <source>
        <dbReference type="PROSITE-ProRule" id="PRU00091"/>
    </source>
</evidence>
<dbReference type="SUPFAM" id="SSF57903">
    <property type="entry name" value="FYVE/PHD zinc finger"/>
    <property type="match status" value="1"/>
</dbReference>
<protein>
    <submittedName>
        <fullName evidence="7">Zinc finger FYVE domain-containing protein 9</fullName>
    </submittedName>
</protein>
<feature type="compositionally biased region" description="Low complexity" evidence="5">
    <location>
        <begin position="496"/>
        <end position="505"/>
    </location>
</feature>
<feature type="compositionally biased region" description="Polar residues" evidence="5">
    <location>
        <begin position="57"/>
        <end position="70"/>
    </location>
</feature>
<dbReference type="PROSITE" id="PS50178">
    <property type="entry name" value="ZF_FYVE"/>
    <property type="match status" value="1"/>
</dbReference>
<feature type="region of interest" description="Disordered" evidence="5">
    <location>
        <begin position="455"/>
        <end position="625"/>
    </location>
</feature>
<gene>
    <name evidence="7" type="ORF">HOLleu_13777</name>
</gene>
<proteinExistence type="predicted"/>
<evidence type="ECO:0000256" key="2">
    <source>
        <dbReference type="ARBA" id="ARBA00022771"/>
    </source>
</evidence>
<accession>A0A9Q1C864</accession>
<comment type="caution">
    <text evidence="7">The sequence shown here is derived from an EMBL/GenBank/DDBJ whole genome shotgun (WGS) entry which is preliminary data.</text>
</comment>
<evidence type="ECO:0000313" key="7">
    <source>
        <dbReference type="EMBL" id="KAJ8039696.1"/>
    </source>
</evidence>
<feature type="compositionally biased region" description="Polar residues" evidence="5">
    <location>
        <begin position="580"/>
        <end position="600"/>
    </location>
</feature>
<dbReference type="CDD" id="cd15729">
    <property type="entry name" value="FYVE_endofin"/>
    <property type="match status" value="1"/>
</dbReference>
<feature type="compositionally biased region" description="Polar residues" evidence="5">
    <location>
        <begin position="31"/>
        <end position="49"/>
    </location>
</feature>
<evidence type="ECO:0000259" key="6">
    <source>
        <dbReference type="PROSITE" id="PS50178"/>
    </source>
</evidence>
<feature type="region of interest" description="Disordered" evidence="5">
    <location>
        <begin position="158"/>
        <end position="177"/>
    </location>
</feature>
<evidence type="ECO:0000313" key="8">
    <source>
        <dbReference type="Proteomes" id="UP001152320"/>
    </source>
</evidence>
<feature type="region of interest" description="Disordered" evidence="5">
    <location>
        <begin position="26"/>
        <end position="70"/>
    </location>
</feature>
<feature type="compositionally biased region" description="Polar residues" evidence="5">
    <location>
        <begin position="398"/>
        <end position="414"/>
    </location>
</feature>
<keyword evidence="1" id="KW-0479">Metal-binding</keyword>
<feature type="compositionally biased region" description="Basic and acidic residues" evidence="5">
    <location>
        <begin position="468"/>
        <end position="478"/>
    </location>
</feature>
<reference evidence="7" key="1">
    <citation type="submission" date="2021-10" db="EMBL/GenBank/DDBJ databases">
        <title>Tropical sea cucumber genome reveals ecological adaptation and Cuvierian tubules defense mechanism.</title>
        <authorList>
            <person name="Chen T."/>
        </authorList>
    </citation>
    <scope>NUCLEOTIDE SEQUENCE</scope>
    <source>
        <strain evidence="7">Nanhai2018</strain>
        <tissue evidence="7">Muscle</tissue>
    </source>
</reference>
<dbReference type="InterPro" id="IPR000306">
    <property type="entry name" value="Znf_FYVE"/>
</dbReference>
<feature type="region of interest" description="Disordered" evidence="5">
    <location>
        <begin position="674"/>
        <end position="751"/>
    </location>
</feature>
<feature type="region of interest" description="Disordered" evidence="5">
    <location>
        <begin position="838"/>
        <end position="901"/>
    </location>
</feature>
<dbReference type="InterPro" id="IPR017455">
    <property type="entry name" value="Znf_FYVE-rel"/>
</dbReference>
<feature type="compositionally biased region" description="Polar residues" evidence="5">
    <location>
        <begin position="553"/>
        <end position="569"/>
    </location>
</feature>
<feature type="region of interest" description="Disordered" evidence="5">
    <location>
        <begin position="192"/>
        <end position="213"/>
    </location>
</feature>
<feature type="domain" description="FYVE-type" evidence="6">
    <location>
        <begin position="768"/>
        <end position="827"/>
    </location>
</feature>
<feature type="compositionally biased region" description="Polar residues" evidence="5">
    <location>
        <begin position="116"/>
        <end position="130"/>
    </location>
</feature>
<dbReference type="AlphaFoldDB" id="A0A9Q1C864"/>
<dbReference type="GO" id="GO:0016197">
    <property type="term" value="P:endosomal transport"/>
    <property type="evidence" value="ECO:0007669"/>
    <property type="project" value="TreeGrafter"/>
</dbReference>
<dbReference type="GO" id="GO:0031901">
    <property type="term" value="C:early endosome membrane"/>
    <property type="evidence" value="ECO:0007669"/>
    <property type="project" value="TreeGrafter"/>
</dbReference>
<keyword evidence="3" id="KW-0862">Zinc</keyword>
<feature type="compositionally biased region" description="Polar residues" evidence="5">
    <location>
        <begin position="168"/>
        <end position="177"/>
    </location>
</feature>
<feature type="compositionally biased region" description="Basic residues" evidence="5">
    <location>
        <begin position="685"/>
        <end position="695"/>
    </location>
</feature>
<dbReference type="OrthoDB" id="5872154at2759"/>
<dbReference type="Pfam" id="PF01363">
    <property type="entry name" value="FYVE"/>
    <property type="match status" value="1"/>
</dbReference>
<evidence type="ECO:0000256" key="1">
    <source>
        <dbReference type="ARBA" id="ARBA00022723"/>
    </source>
</evidence>
<feature type="region of interest" description="Disordered" evidence="5">
    <location>
        <begin position="377"/>
        <end position="420"/>
    </location>
</feature>